<gene>
    <name evidence="2" type="ORF">H0485_18925</name>
</gene>
<dbReference type="EMBL" id="JACDXX010000027">
    <property type="protein sequence ID" value="MCB5412060.1"/>
    <property type="molecule type" value="Genomic_DNA"/>
</dbReference>
<feature type="region of interest" description="Disordered" evidence="1">
    <location>
        <begin position="379"/>
        <end position="405"/>
    </location>
</feature>
<evidence type="ECO:0000313" key="3">
    <source>
        <dbReference type="Proteomes" id="UP001198571"/>
    </source>
</evidence>
<reference evidence="2 3" key="1">
    <citation type="submission" date="2020-07" db="EMBL/GenBank/DDBJ databases">
        <title>Pseudogemmobacter sp. nov., isolated from poultry manure in Taiwan.</title>
        <authorList>
            <person name="Lin S.-Y."/>
            <person name="Tang Y.-S."/>
            <person name="Young C.-C."/>
        </authorList>
    </citation>
    <scope>NUCLEOTIDE SEQUENCE [LARGE SCALE GENOMIC DNA]</scope>
    <source>
        <strain evidence="2 3">CC-YST710</strain>
    </source>
</reference>
<sequence>MSPSESWGIIEHENLGHPRSRRDLGLAAVVRFANDYAVPGLAGLSFLRSIVWSLIGIEFAAVQRAAGNQVNPSAMAEGLEALACWNSIRNGVDDDKAYRIRGARKLQRIKNAKELRLTDLARGQGYVSQPIRMGMGACLPRLGLVEARSTRFNSFELNDRGRHFLLLALGRADTSKAIPKLWSWLGGASWKEKHGEKELKLISPMQPLPVELRQYFSGLMASVGAEEDRAMRSALWQACRELLKDATLDEDAMAAAISTQVAESDPAKAERLDWAQDFFATYAAAFAVLDRVQAQLSDTNGGRAGVTNLLESQTLQDRLNSLRSMARQFKARRGPQSPPSELAPFIMEICSHDDDAALLRDLVRRDDIVLRLEDSTVSLHPDHKADSSPAGDGAPDDEPDEPPMRLYRLHNLCRLAREAMQDA</sequence>
<evidence type="ECO:0000256" key="1">
    <source>
        <dbReference type="SAM" id="MobiDB-lite"/>
    </source>
</evidence>
<name>A0ABS8CRN4_9RHOB</name>
<accession>A0ABS8CRN4</accession>
<dbReference type="Proteomes" id="UP001198571">
    <property type="component" value="Unassembled WGS sequence"/>
</dbReference>
<protein>
    <submittedName>
        <fullName evidence="2">Uncharacterized protein</fullName>
    </submittedName>
</protein>
<comment type="caution">
    <text evidence="2">The sequence shown here is derived from an EMBL/GenBank/DDBJ whole genome shotgun (WGS) entry which is preliminary data.</text>
</comment>
<proteinExistence type="predicted"/>
<evidence type="ECO:0000313" key="2">
    <source>
        <dbReference type="EMBL" id="MCB5412060.1"/>
    </source>
</evidence>
<organism evidence="2 3">
    <name type="scientific">Pseudogemmobacter faecipullorum</name>
    <dbReference type="NCBI Taxonomy" id="2755041"/>
    <lineage>
        <taxon>Bacteria</taxon>
        <taxon>Pseudomonadati</taxon>
        <taxon>Pseudomonadota</taxon>
        <taxon>Alphaproteobacteria</taxon>
        <taxon>Rhodobacterales</taxon>
        <taxon>Paracoccaceae</taxon>
        <taxon>Pseudogemmobacter</taxon>
    </lineage>
</organism>
<dbReference type="RefSeq" id="WP_226937494.1">
    <property type="nucleotide sequence ID" value="NZ_JACDXX010000027.1"/>
</dbReference>
<keyword evidence="3" id="KW-1185">Reference proteome</keyword>